<name>A0A225SZZ4_9BURK</name>
<feature type="transmembrane region" description="Helical" evidence="2">
    <location>
        <begin position="24"/>
        <end position="46"/>
    </location>
</feature>
<accession>A0A225SZZ4</accession>
<dbReference type="EMBL" id="NJGV01000001">
    <property type="protein sequence ID" value="OWY36598.1"/>
    <property type="molecule type" value="Genomic_DNA"/>
</dbReference>
<dbReference type="RefSeq" id="WP_088753302.1">
    <property type="nucleotide sequence ID" value="NZ_NJGV01000001.1"/>
</dbReference>
<proteinExistence type="predicted"/>
<evidence type="ECO:0000256" key="2">
    <source>
        <dbReference type="SAM" id="Phobius"/>
    </source>
</evidence>
<gene>
    <name evidence="3" type="ORF">CEJ45_00425</name>
</gene>
<evidence type="ECO:0000313" key="3">
    <source>
        <dbReference type="EMBL" id="OWY36598.1"/>
    </source>
</evidence>
<protein>
    <submittedName>
        <fullName evidence="3">Vesicle formation protein</fullName>
    </submittedName>
</protein>
<reference evidence="3 4" key="1">
    <citation type="journal article" date="2010" name="Int. J. Syst. Evol. Microbiol.">
        <title>Reclassification of Herbaspirillum putei as a later heterotypic synonym of Herbaspirillum huttiense, with the description of H. huttiense subsp. huttiense subsp. nov. and H. huttiense subsp. putei subsp. nov., comb. nov., and description of Herbaspirillum aquaticum sp. nov.</title>
        <authorList>
            <person name="Dobritsa A.P."/>
            <person name="Reddy M.C."/>
            <person name="Samadpour M."/>
        </authorList>
    </citation>
    <scope>NUCLEOTIDE SEQUENCE [LARGE SCALE GENOMIC DNA]</scope>
    <source>
        <strain evidence="3 4">IEH 4430</strain>
    </source>
</reference>
<evidence type="ECO:0000313" key="4">
    <source>
        <dbReference type="Proteomes" id="UP000214747"/>
    </source>
</evidence>
<feature type="coiled-coil region" evidence="1">
    <location>
        <begin position="84"/>
        <end position="122"/>
    </location>
</feature>
<keyword evidence="1" id="KW-0175">Coiled coil</keyword>
<keyword evidence="2" id="KW-1133">Transmembrane helix</keyword>
<keyword evidence="2" id="KW-0812">Transmembrane</keyword>
<sequence>MAAPSADTDEQNFWPGYVDSMVNMVMYLLLLLLIAILAMAVMYFSIRARDEAKDAKATEMEAPGKPFPKALPGPNALAPVSPSAEELHAQIEQMRQTLNNNEVRYKADVAELKEKLRESDQRFKASGLAKIEKPNQKERGNNMKSTPEADLAKEGASERVLNASGTAGALPTGVEQFALRPSVLIVRFRPGTVDLNPDEARRMNETFVKHFEWNPGVEQNFTISSAAVEGLSESNRMAFYRVVAVRNHLLSIGVPAARIRQRIEPVPAARQSGTEGLEIRIQKSE</sequence>
<dbReference type="Proteomes" id="UP000214747">
    <property type="component" value="Unassembled WGS sequence"/>
</dbReference>
<comment type="caution">
    <text evidence="3">The sequence shown here is derived from an EMBL/GenBank/DDBJ whole genome shotgun (WGS) entry which is preliminary data.</text>
</comment>
<keyword evidence="4" id="KW-1185">Reference proteome</keyword>
<keyword evidence="2" id="KW-0472">Membrane</keyword>
<organism evidence="3 4">
    <name type="scientific">Herbaspirillum aquaticum</name>
    <dbReference type="NCBI Taxonomy" id="568783"/>
    <lineage>
        <taxon>Bacteria</taxon>
        <taxon>Pseudomonadati</taxon>
        <taxon>Pseudomonadota</taxon>
        <taxon>Betaproteobacteria</taxon>
        <taxon>Burkholderiales</taxon>
        <taxon>Oxalobacteraceae</taxon>
        <taxon>Herbaspirillum</taxon>
    </lineage>
</organism>
<evidence type="ECO:0000256" key="1">
    <source>
        <dbReference type="SAM" id="Coils"/>
    </source>
</evidence>
<dbReference type="AlphaFoldDB" id="A0A225SZZ4"/>